<dbReference type="EMBL" id="LRPN01000126">
    <property type="protein sequence ID" value="KWZ79006.1"/>
    <property type="molecule type" value="Genomic_DNA"/>
</dbReference>
<name>A0A133KHI3_HEYCO</name>
<dbReference type="RefSeq" id="WP_014097403.1">
    <property type="nucleotide sequence ID" value="NZ_CP058594.1"/>
</dbReference>
<dbReference type="Proteomes" id="UP000070376">
    <property type="component" value="Unassembled WGS sequence"/>
</dbReference>
<evidence type="ECO:0000259" key="4">
    <source>
        <dbReference type="PROSITE" id="PS50995"/>
    </source>
</evidence>
<dbReference type="InterPro" id="IPR023187">
    <property type="entry name" value="Tscrpt_reg_MarR-type_CS"/>
</dbReference>
<protein>
    <submittedName>
        <fullName evidence="5">Transcriptional regulator, MarR family</fullName>
    </submittedName>
</protein>
<dbReference type="Gene3D" id="1.10.10.10">
    <property type="entry name" value="Winged helix-like DNA-binding domain superfamily/Winged helix DNA-binding domain"/>
    <property type="match status" value="1"/>
</dbReference>
<reference evidence="6" key="1">
    <citation type="submission" date="2016-01" db="EMBL/GenBank/DDBJ databases">
        <authorList>
            <person name="Mitreva M."/>
            <person name="Pepin K.H."/>
            <person name="Mihindukulasuriya K.A."/>
            <person name="Fulton R."/>
            <person name="Fronick C."/>
            <person name="O'Laughlin M."/>
            <person name="Miner T."/>
            <person name="Herter B."/>
            <person name="Rosa B.A."/>
            <person name="Cordes M."/>
            <person name="Tomlinson C."/>
            <person name="Wollam A."/>
            <person name="Palsikar V.B."/>
            <person name="Mardis E.R."/>
            <person name="Wilson R.K."/>
        </authorList>
    </citation>
    <scope>NUCLEOTIDE SEQUENCE [LARGE SCALE GENOMIC DNA]</scope>
    <source>
        <strain evidence="6">GED7749B</strain>
    </source>
</reference>
<dbReference type="PANTHER" id="PTHR42756:SF1">
    <property type="entry name" value="TRANSCRIPTIONAL REPRESSOR OF EMRAB OPERON"/>
    <property type="match status" value="1"/>
</dbReference>
<dbReference type="InterPro" id="IPR036390">
    <property type="entry name" value="WH_DNA-bd_sf"/>
</dbReference>
<dbReference type="PROSITE" id="PS01117">
    <property type="entry name" value="HTH_MARR_1"/>
    <property type="match status" value="1"/>
</dbReference>
<dbReference type="GeneID" id="93258855"/>
<keyword evidence="2" id="KW-0238">DNA-binding</keyword>
<dbReference type="SMART" id="SM00347">
    <property type="entry name" value="HTH_MARR"/>
    <property type="match status" value="1"/>
</dbReference>
<dbReference type="InterPro" id="IPR036388">
    <property type="entry name" value="WH-like_DNA-bd_sf"/>
</dbReference>
<sequence>MDLNYDDPKVKQAMEIYQLLTAIGKFTAKLAKKNAENFGLSLQQLSILNTLLAFPESTQQELAERLVLSKSTISVGIDKLVNMGLIERKLSTEDRREVKLQLTLKGEELAKKSSKNAIPYQAML</sequence>
<dbReference type="SUPFAM" id="SSF46785">
    <property type="entry name" value="Winged helix' DNA-binding domain"/>
    <property type="match status" value="1"/>
</dbReference>
<dbReference type="AlphaFoldDB" id="A0A133KHI3"/>
<evidence type="ECO:0000256" key="2">
    <source>
        <dbReference type="ARBA" id="ARBA00023125"/>
    </source>
</evidence>
<dbReference type="PANTHER" id="PTHR42756">
    <property type="entry name" value="TRANSCRIPTIONAL REGULATOR, MARR"/>
    <property type="match status" value="1"/>
</dbReference>
<evidence type="ECO:0000256" key="3">
    <source>
        <dbReference type="ARBA" id="ARBA00023163"/>
    </source>
</evidence>
<keyword evidence="3" id="KW-0804">Transcription</keyword>
<proteinExistence type="predicted"/>
<comment type="caution">
    <text evidence="5">The sequence shown here is derived from an EMBL/GenBank/DDBJ whole genome shotgun (WGS) entry which is preliminary data.</text>
</comment>
<organism evidence="5 6">
    <name type="scientific">Heyndrickxia coagulans</name>
    <name type="common">Weizmannia coagulans</name>
    <dbReference type="NCBI Taxonomy" id="1398"/>
    <lineage>
        <taxon>Bacteria</taxon>
        <taxon>Bacillati</taxon>
        <taxon>Bacillota</taxon>
        <taxon>Bacilli</taxon>
        <taxon>Bacillales</taxon>
        <taxon>Bacillaceae</taxon>
        <taxon>Heyndrickxia</taxon>
    </lineage>
</organism>
<dbReference type="PATRIC" id="fig|1398.22.peg.2814"/>
<dbReference type="PRINTS" id="PR00598">
    <property type="entry name" value="HTHMARR"/>
</dbReference>
<evidence type="ECO:0000256" key="1">
    <source>
        <dbReference type="ARBA" id="ARBA00023015"/>
    </source>
</evidence>
<dbReference type="GO" id="GO:0003677">
    <property type="term" value="F:DNA binding"/>
    <property type="evidence" value="ECO:0007669"/>
    <property type="project" value="UniProtKB-KW"/>
</dbReference>
<evidence type="ECO:0000313" key="6">
    <source>
        <dbReference type="Proteomes" id="UP000070376"/>
    </source>
</evidence>
<gene>
    <name evidence="5" type="ORF">HMPREF3213_02814</name>
</gene>
<dbReference type="InterPro" id="IPR000835">
    <property type="entry name" value="HTH_MarR-typ"/>
</dbReference>
<dbReference type="PROSITE" id="PS50995">
    <property type="entry name" value="HTH_MARR_2"/>
    <property type="match status" value="1"/>
</dbReference>
<evidence type="ECO:0000313" key="5">
    <source>
        <dbReference type="EMBL" id="KWZ79006.1"/>
    </source>
</evidence>
<keyword evidence="1" id="KW-0805">Transcription regulation</keyword>
<dbReference type="Pfam" id="PF12802">
    <property type="entry name" value="MarR_2"/>
    <property type="match status" value="1"/>
</dbReference>
<dbReference type="GO" id="GO:0003700">
    <property type="term" value="F:DNA-binding transcription factor activity"/>
    <property type="evidence" value="ECO:0007669"/>
    <property type="project" value="InterPro"/>
</dbReference>
<accession>A0A133KHI3</accession>
<feature type="domain" description="HTH marR-type" evidence="4">
    <location>
        <begin position="13"/>
        <end position="124"/>
    </location>
</feature>